<dbReference type="GO" id="GO:0006508">
    <property type="term" value="P:proteolysis"/>
    <property type="evidence" value="ECO:0007669"/>
    <property type="project" value="UniProtKB-KW"/>
</dbReference>
<keyword evidence="6" id="KW-0472">Membrane</keyword>
<dbReference type="InterPro" id="IPR001478">
    <property type="entry name" value="PDZ"/>
</dbReference>
<keyword evidence="6" id="KW-0812">Transmembrane</keyword>
<dbReference type="InterPro" id="IPR004447">
    <property type="entry name" value="Peptidase_S41A"/>
</dbReference>
<dbReference type="EMBL" id="PCSW01000102">
    <property type="protein sequence ID" value="PIP57391.1"/>
    <property type="molecule type" value="Genomic_DNA"/>
</dbReference>
<organism evidence="8 9">
    <name type="scientific">Candidatus Woesebacteria bacterium CG22_combo_CG10-13_8_21_14_all_39_10</name>
    <dbReference type="NCBI Taxonomy" id="1975059"/>
    <lineage>
        <taxon>Bacteria</taxon>
        <taxon>Candidatus Woeseibacteriota</taxon>
    </lineage>
</organism>
<dbReference type="Gene3D" id="3.90.226.10">
    <property type="entry name" value="2-enoyl-CoA Hydratase, Chain A, domain 1"/>
    <property type="match status" value="1"/>
</dbReference>
<dbReference type="GO" id="GO:0007165">
    <property type="term" value="P:signal transduction"/>
    <property type="evidence" value="ECO:0007669"/>
    <property type="project" value="TreeGrafter"/>
</dbReference>
<dbReference type="SMART" id="SM00228">
    <property type="entry name" value="PDZ"/>
    <property type="match status" value="1"/>
</dbReference>
<dbReference type="InterPro" id="IPR029045">
    <property type="entry name" value="ClpP/crotonase-like_dom_sf"/>
</dbReference>
<sequence>MPFNKNMVKISFAAFRRSVLYFLVGVIIFTGGYFLGVRGFKVQVENAKKINIVREIPPDKSNVDFSLFWKVWDTLSTRYFDKSKINQKNMVYGAISGMVSALGDPYTVFLPPNDNKVVNEDLSGSFEGIGIEIGFRGNQLTVVSPLPDSPAQKAGIKAGDFIVGIKDEAKKVDRGTVGISLPDAVKIIRGSAGTKVTLMLTRDESEKPIVITVERAKLNVPSVTLEYVGNVAHLRIIKFGGSTLAEWDKKVSEIYMNKNTKGIVLDLRNNPGGYLEGAVDIAGEFLKTGSVGVIEEDSNGVKTEFKTQRIGKLTHVPLVVLVNGGSASASEILAGALKDNKRAKVVGEKTFGKGSIQEPMDFSGGSGIHLTIARWLTPAGVWLDEKGLTPDIEIKFDENSKIDNQLEEAIKLLPNS</sequence>
<dbReference type="InterPro" id="IPR036034">
    <property type="entry name" value="PDZ_sf"/>
</dbReference>
<evidence type="ECO:0000256" key="5">
    <source>
        <dbReference type="RuleBase" id="RU004404"/>
    </source>
</evidence>
<proteinExistence type="inferred from homology"/>
<dbReference type="GO" id="GO:0008236">
    <property type="term" value="F:serine-type peptidase activity"/>
    <property type="evidence" value="ECO:0007669"/>
    <property type="project" value="UniProtKB-KW"/>
</dbReference>
<evidence type="ECO:0000313" key="8">
    <source>
        <dbReference type="EMBL" id="PIP57391.1"/>
    </source>
</evidence>
<keyword evidence="3 5" id="KW-0378">Hydrolase</keyword>
<dbReference type="Pfam" id="PF17820">
    <property type="entry name" value="PDZ_6"/>
    <property type="match status" value="1"/>
</dbReference>
<protein>
    <submittedName>
        <fullName evidence="8">Peptidase S41</fullName>
    </submittedName>
</protein>
<dbReference type="Gene3D" id="2.30.42.10">
    <property type="match status" value="1"/>
</dbReference>
<dbReference type="PANTHER" id="PTHR32060">
    <property type="entry name" value="TAIL-SPECIFIC PROTEASE"/>
    <property type="match status" value="1"/>
</dbReference>
<dbReference type="PROSITE" id="PS50106">
    <property type="entry name" value="PDZ"/>
    <property type="match status" value="1"/>
</dbReference>
<evidence type="ECO:0000259" key="7">
    <source>
        <dbReference type="PROSITE" id="PS50106"/>
    </source>
</evidence>
<accession>A0A2H0BIC1</accession>
<comment type="similarity">
    <text evidence="1 5">Belongs to the peptidase S41A family.</text>
</comment>
<keyword evidence="6" id="KW-1133">Transmembrane helix</keyword>
<dbReference type="Proteomes" id="UP000229847">
    <property type="component" value="Unassembled WGS sequence"/>
</dbReference>
<dbReference type="InterPro" id="IPR005151">
    <property type="entry name" value="Tail-specific_protease"/>
</dbReference>
<dbReference type="PANTHER" id="PTHR32060:SF30">
    <property type="entry name" value="CARBOXY-TERMINAL PROCESSING PROTEASE CTPA"/>
    <property type="match status" value="1"/>
</dbReference>
<dbReference type="SMART" id="SM00245">
    <property type="entry name" value="TSPc"/>
    <property type="match status" value="1"/>
</dbReference>
<dbReference type="Pfam" id="PF03572">
    <property type="entry name" value="Peptidase_S41"/>
    <property type="match status" value="1"/>
</dbReference>
<evidence type="ECO:0000256" key="2">
    <source>
        <dbReference type="ARBA" id="ARBA00022670"/>
    </source>
</evidence>
<gene>
    <name evidence="8" type="ORF">COX03_03340</name>
</gene>
<feature type="domain" description="PDZ" evidence="7">
    <location>
        <begin position="115"/>
        <end position="203"/>
    </location>
</feature>
<name>A0A2H0BIC1_9BACT</name>
<dbReference type="CDD" id="cd06782">
    <property type="entry name" value="cpPDZ_CPP-like"/>
    <property type="match status" value="1"/>
</dbReference>
<dbReference type="GO" id="GO:0030288">
    <property type="term" value="C:outer membrane-bounded periplasmic space"/>
    <property type="evidence" value="ECO:0007669"/>
    <property type="project" value="TreeGrafter"/>
</dbReference>
<evidence type="ECO:0000256" key="4">
    <source>
        <dbReference type="ARBA" id="ARBA00022825"/>
    </source>
</evidence>
<dbReference type="InterPro" id="IPR055210">
    <property type="entry name" value="CtpA/B_N"/>
</dbReference>
<comment type="caution">
    <text evidence="8">The sequence shown here is derived from an EMBL/GenBank/DDBJ whole genome shotgun (WGS) entry which is preliminary data.</text>
</comment>
<dbReference type="Gene3D" id="3.30.750.44">
    <property type="match status" value="1"/>
</dbReference>
<evidence type="ECO:0000313" key="9">
    <source>
        <dbReference type="Proteomes" id="UP000229847"/>
    </source>
</evidence>
<dbReference type="CDD" id="cd07560">
    <property type="entry name" value="Peptidase_S41_CPP"/>
    <property type="match status" value="1"/>
</dbReference>
<dbReference type="InterPro" id="IPR041489">
    <property type="entry name" value="PDZ_6"/>
</dbReference>
<reference evidence="8 9" key="1">
    <citation type="submission" date="2017-09" db="EMBL/GenBank/DDBJ databases">
        <title>Depth-based differentiation of microbial function through sediment-hosted aquifers and enrichment of novel symbionts in the deep terrestrial subsurface.</title>
        <authorList>
            <person name="Probst A.J."/>
            <person name="Ladd B."/>
            <person name="Jarett J.K."/>
            <person name="Geller-Mcgrath D.E."/>
            <person name="Sieber C.M."/>
            <person name="Emerson J.B."/>
            <person name="Anantharaman K."/>
            <person name="Thomas B.C."/>
            <person name="Malmstrom R."/>
            <person name="Stieglmeier M."/>
            <person name="Klingl A."/>
            <person name="Woyke T."/>
            <person name="Ryan C.M."/>
            <person name="Banfield J.F."/>
        </authorList>
    </citation>
    <scope>NUCLEOTIDE SEQUENCE [LARGE SCALE GENOMIC DNA]</scope>
    <source>
        <strain evidence="8">CG22_combo_CG10-13_8_21_14_all_39_10</strain>
    </source>
</reference>
<dbReference type="NCBIfam" id="TIGR00225">
    <property type="entry name" value="prc"/>
    <property type="match status" value="1"/>
</dbReference>
<dbReference type="SUPFAM" id="SSF52096">
    <property type="entry name" value="ClpP/crotonase"/>
    <property type="match status" value="1"/>
</dbReference>
<dbReference type="Pfam" id="PF22694">
    <property type="entry name" value="CtpB_N-like"/>
    <property type="match status" value="1"/>
</dbReference>
<dbReference type="AlphaFoldDB" id="A0A2H0BIC1"/>
<feature type="transmembrane region" description="Helical" evidence="6">
    <location>
        <begin position="20"/>
        <end position="40"/>
    </location>
</feature>
<keyword evidence="4 5" id="KW-0720">Serine protease</keyword>
<dbReference type="SUPFAM" id="SSF50156">
    <property type="entry name" value="PDZ domain-like"/>
    <property type="match status" value="1"/>
</dbReference>
<dbReference type="GO" id="GO:0004175">
    <property type="term" value="F:endopeptidase activity"/>
    <property type="evidence" value="ECO:0007669"/>
    <property type="project" value="TreeGrafter"/>
</dbReference>
<keyword evidence="2 5" id="KW-0645">Protease</keyword>
<evidence type="ECO:0000256" key="1">
    <source>
        <dbReference type="ARBA" id="ARBA00009179"/>
    </source>
</evidence>
<evidence type="ECO:0000256" key="6">
    <source>
        <dbReference type="SAM" id="Phobius"/>
    </source>
</evidence>
<evidence type="ECO:0000256" key="3">
    <source>
        <dbReference type="ARBA" id="ARBA00022801"/>
    </source>
</evidence>